<evidence type="ECO:0000313" key="2">
    <source>
        <dbReference type="EMBL" id="KAJ1346140.1"/>
    </source>
</evidence>
<proteinExistence type="predicted"/>
<dbReference type="EMBL" id="JAHQIW010000118">
    <property type="protein sequence ID" value="KAJ1346140.1"/>
    <property type="molecule type" value="Genomic_DNA"/>
</dbReference>
<reference evidence="2" key="1">
    <citation type="submission" date="2021-06" db="EMBL/GenBank/DDBJ databases">
        <title>Parelaphostrongylus tenuis whole genome reference sequence.</title>
        <authorList>
            <person name="Garwood T.J."/>
            <person name="Larsen P.A."/>
            <person name="Fountain-Jones N.M."/>
            <person name="Garbe J.R."/>
            <person name="Macchietto M.G."/>
            <person name="Kania S.A."/>
            <person name="Gerhold R.W."/>
            <person name="Richards J.E."/>
            <person name="Wolf T.M."/>
        </authorList>
    </citation>
    <scope>NUCLEOTIDE SEQUENCE</scope>
    <source>
        <strain evidence="2">MNPRO001-30</strain>
        <tissue evidence="2">Meninges</tissue>
    </source>
</reference>
<feature type="region of interest" description="Disordered" evidence="1">
    <location>
        <begin position="83"/>
        <end position="106"/>
    </location>
</feature>
<accession>A0AAD5LT62</accession>
<protein>
    <submittedName>
        <fullName evidence="2">Uncharacterized protein</fullName>
    </submittedName>
</protein>
<dbReference type="AlphaFoldDB" id="A0AAD5LT62"/>
<organism evidence="2 3">
    <name type="scientific">Parelaphostrongylus tenuis</name>
    <name type="common">Meningeal worm</name>
    <dbReference type="NCBI Taxonomy" id="148309"/>
    <lineage>
        <taxon>Eukaryota</taxon>
        <taxon>Metazoa</taxon>
        <taxon>Ecdysozoa</taxon>
        <taxon>Nematoda</taxon>
        <taxon>Chromadorea</taxon>
        <taxon>Rhabditida</taxon>
        <taxon>Rhabditina</taxon>
        <taxon>Rhabditomorpha</taxon>
        <taxon>Strongyloidea</taxon>
        <taxon>Metastrongylidae</taxon>
        <taxon>Parelaphostrongylus</taxon>
    </lineage>
</organism>
<gene>
    <name evidence="2" type="ORF">KIN20_000847</name>
</gene>
<name>A0AAD5LT62_PARTN</name>
<evidence type="ECO:0000256" key="1">
    <source>
        <dbReference type="SAM" id="MobiDB-lite"/>
    </source>
</evidence>
<sequence length="106" mass="12117">MMCLYLIERQIGTVASAAKSNRMSISEYLKFENDVEQIEAKLGDEHVVRMLKYLTSDSPEASQGLMELHLQCQEVISKFPPVNFRDEKKKTESQGTLNHGVKKRVD</sequence>
<comment type="caution">
    <text evidence="2">The sequence shown here is derived from an EMBL/GenBank/DDBJ whole genome shotgun (WGS) entry which is preliminary data.</text>
</comment>
<keyword evidence="3" id="KW-1185">Reference proteome</keyword>
<evidence type="ECO:0000313" key="3">
    <source>
        <dbReference type="Proteomes" id="UP001196413"/>
    </source>
</evidence>
<dbReference type="Proteomes" id="UP001196413">
    <property type="component" value="Unassembled WGS sequence"/>
</dbReference>